<evidence type="ECO:0000313" key="3">
    <source>
        <dbReference type="Proteomes" id="UP001151760"/>
    </source>
</evidence>
<evidence type="ECO:0000313" key="2">
    <source>
        <dbReference type="EMBL" id="GJS61650.1"/>
    </source>
</evidence>
<evidence type="ECO:0000256" key="1">
    <source>
        <dbReference type="SAM" id="MobiDB-lite"/>
    </source>
</evidence>
<dbReference type="EMBL" id="BQNB010009305">
    <property type="protein sequence ID" value="GJS61650.1"/>
    <property type="molecule type" value="Genomic_DNA"/>
</dbReference>
<sequence length="155" mass="17500">MTRLMTTRSLKKSPKRIQKNNQKRSLKRGLRRTVWMLPPGSIFEVGGPSYVPSLPPHLLSHKVKRLREVTKFSRHMDAYDVDLGFVERDATRTSDQVLALQEENCSLRGRVDSLEMAEMIGWGAMEARPNDSIDVLVVYGTAQPSEPQGPPDSPQ</sequence>
<name>A0ABQ4X8R4_9ASTR</name>
<protein>
    <submittedName>
        <fullName evidence="2">Uncharacterized protein</fullName>
    </submittedName>
</protein>
<accession>A0ABQ4X8R4</accession>
<reference evidence="2" key="2">
    <citation type="submission" date="2022-01" db="EMBL/GenBank/DDBJ databases">
        <authorList>
            <person name="Yamashiro T."/>
            <person name="Shiraishi A."/>
            <person name="Satake H."/>
            <person name="Nakayama K."/>
        </authorList>
    </citation>
    <scope>NUCLEOTIDE SEQUENCE</scope>
</reference>
<keyword evidence="3" id="KW-1185">Reference proteome</keyword>
<gene>
    <name evidence="2" type="ORF">Tco_0656434</name>
</gene>
<feature type="compositionally biased region" description="Basic residues" evidence="1">
    <location>
        <begin position="9"/>
        <end position="29"/>
    </location>
</feature>
<reference evidence="2" key="1">
    <citation type="journal article" date="2022" name="Int. J. Mol. Sci.">
        <title>Draft Genome of Tanacetum Coccineum: Genomic Comparison of Closely Related Tanacetum-Family Plants.</title>
        <authorList>
            <person name="Yamashiro T."/>
            <person name="Shiraishi A."/>
            <person name="Nakayama K."/>
            <person name="Satake H."/>
        </authorList>
    </citation>
    <scope>NUCLEOTIDE SEQUENCE</scope>
</reference>
<proteinExistence type="predicted"/>
<comment type="caution">
    <text evidence="2">The sequence shown here is derived from an EMBL/GenBank/DDBJ whole genome shotgun (WGS) entry which is preliminary data.</text>
</comment>
<dbReference type="Proteomes" id="UP001151760">
    <property type="component" value="Unassembled WGS sequence"/>
</dbReference>
<feature type="region of interest" description="Disordered" evidence="1">
    <location>
        <begin position="1"/>
        <end position="29"/>
    </location>
</feature>
<organism evidence="2 3">
    <name type="scientific">Tanacetum coccineum</name>
    <dbReference type="NCBI Taxonomy" id="301880"/>
    <lineage>
        <taxon>Eukaryota</taxon>
        <taxon>Viridiplantae</taxon>
        <taxon>Streptophyta</taxon>
        <taxon>Embryophyta</taxon>
        <taxon>Tracheophyta</taxon>
        <taxon>Spermatophyta</taxon>
        <taxon>Magnoliopsida</taxon>
        <taxon>eudicotyledons</taxon>
        <taxon>Gunneridae</taxon>
        <taxon>Pentapetalae</taxon>
        <taxon>asterids</taxon>
        <taxon>campanulids</taxon>
        <taxon>Asterales</taxon>
        <taxon>Asteraceae</taxon>
        <taxon>Asteroideae</taxon>
        <taxon>Anthemideae</taxon>
        <taxon>Anthemidinae</taxon>
        <taxon>Tanacetum</taxon>
    </lineage>
</organism>